<evidence type="ECO:0000256" key="1">
    <source>
        <dbReference type="SAM" id="Phobius"/>
    </source>
</evidence>
<feature type="transmembrane region" description="Helical" evidence="1">
    <location>
        <begin position="38"/>
        <end position="61"/>
    </location>
</feature>
<evidence type="ECO:0000313" key="2">
    <source>
        <dbReference type="EMBL" id="MBC6002120.1"/>
    </source>
</evidence>
<keyword evidence="1" id="KW-0812">Transmembrane</keyword>
<dbReference type="EMBL" id="JACRWI010000010">
    <property type="protein sequence ID" value="MBC6002120.1"/>
    <property type="molecule type" value="Genomic_DNA"/>
</dbReference>
<dbReference type="RefSeq" id="WP_120056112.1">
    <property type="nucleotide sequence ID" value="NZ_JACRWI010000010.1"/>
</dbReference>
<dbReference type="InterPro" id="IPR045919">
    <property type="entry name" value="DUF6338"/>
</dbReference>
<protein>
    <submittedName>
        <fullName evidence="2">Uncharacterized protein</fullName>
    </submittedName>
</protein>
<feature type="transmembrane region" description="Helical" evidence="1">
    <location>
        <begin position="81"/>
        <end position="102"/>
    </location>
</feature>
<sequence length="216" mass="25195">METQFSLLLCVVPGYISRKIYKQINDVSDDLSTFEETLYCLIFSGVISFVSLNLLVILWLGSGCDYSELTYVTLKSYFNNLKFVTIYIIMSMILSIGFAFLINPLMKAYTWLVNFYRRKTNKPQVVLNQSVFDTIFNNKDGVHYVEIHKDDKLICRGLLKSSVEKYKELSIELCEEGIDNIIASLEWEKPKYKHIYYDCKTGLLIKEYDFPENPEN</sequence>
<dbReference type="Pfam" id="PF19865">
    <property type="entry name" value="DUF6338"/>
    <property type="match status" value="1"/>
</dbReference>
<accession>A0ABR7JZK3</accession>
<organism evidence="2 3">
    <name type="scientific">Veillonella hominis</name>
    <dbReference type="NCBI Taxonomy" id="2764330"/>
    <lineage>
        <taxon>Bacteria</taxon>
        <taxon>Bacillati</taxon>
        <taxon>Bacillota</taxon>
        <taxon>Negativicutes</taxon>
        <taxon>Veillonellales</taxon>
        <taxon>Veillonellaceae</taxon>
        <taxon>Veillonella</taxon>
    </lineage>
</organism>
<reference evidence="2 3" key="1">
    <citation type="submission" date="2020-08" db="EMBL/GenBank/DDBJ databases">
        <authorList>
            <person name="Liu C."/>
            <person name="Sun Q."/>
        </authorList>
    </citation>
    <scope>NUCLEOTIDE SEQUENCE [LARGE SCALE GENOMIC DNA]</scope>
    <source>
        <strain evidence="2 3">NSJ-78</strain>
    </source>
</reference>
<keyword evidence="3" id="KW-1185">Reference proteome</keyword>
<dbReference type="Proteomes" id="UP000640363">
    <property type="component" value="Unassembled WGS sequence"/>
</dbReference>
<evidence type="ECO:0000313" key="3">
    <source>
        <dbReference type="Proteomes" id="UP000640363"/>
    </source>
</evidence>
<keyword evidence="1" id="KW-0472">Membrane</keyword>
<name>A0ABR7JZK3_9FIRM</name>
<comment type="caution">
    <text evidence="2">The sequence shown here is derived from an EMBL/GenBank/DDBJ whole genome shotgun (WGS) entry which is preliminary data.</text>
</comment>
<keyword evidence="1" id="KW-1133">Transmembrane helix</keyword>
<proteinExistence type="predicted"/>
<gene>
    <name evidence="2" type="ORF">H8892_09175</name>
</gene>